<keyword evidence="10" id="KW-0539">Nucleus</keyword>
<keyword evidence="8" id="KW-0233">DNA recombination</keyword>
<sequence>MSTKTPSARSRATHQDSFPARERVFITKLTEDLHLSVTWDEFDEEDRNLVTCRFPRALEYEPETGEQKEDREWEDEDEVEDEESRAVVDRVLKKYEKVSAEDVDADGTFEEWYERKVGISYNNLTEMGDLIYRPANWTAKAAEYCGSPEVYESALRNVRGEMVQEVNKTGEQLESADKALKDMAQLNKALKPSPINRLGKWQEFWRHIALRCKLAFAFNLSQRGCYGKVLSKHGRLLFYGGIWGTDGADEFGVFMDAVNRGISLKVMIDAANSSDKKQYILITPQDMSNIHLAPTYDR</sequence>
<keyword evidence="5" id="KW-0227">DNA damage</keyword>
<comment type="subcellular location">
    <subcellularLocation>
        <location evidence="2">Chromosome</location>
    </subcellularLocation>
    <subcellularLocation>
        <location evidence="1">Nucleus</location>
    </subcellularLocation>
</comment>
<keyword evidence="6" id="KW-0067">ATP-binding</keyword>
<keyword evidence="7" id="KW-0175">Coiled coil</keyword>
<dbReference type="Proteomes" id="UP000001194">
    <property type="component" value="Unassembled WGS sequence"/>
</dbReference>
<dbReference type="KEGG" id="lbc:LACBIDRAFT_329697"/>
<dbReference type="InParanoid" id="B0DIW7"/>
<reference evidence="12 13" key="1">
    <citation type="journal article" date="2008" name="Nature">
        <title>The genome of Laccaria bicolor provides insights into mycorrhizal symbiosis.</title>
        <authorList>
            <person name="Martin F."/>
            <person name="Aerts A."/>
            <person name="Ahren D."/>
            <person name="Brun A."/>
            <person name="Danchin E.G.J."/>
            <person name="Duchaussoy F."/>
            <person name="Gibon J."/>
            <person name="Kohler A."/>
            <person name="Lindquist E."/>
            <person name="Pereda V."/>
            <person name="Salamov A."/>
            <person name="Shapiro H.J."/>
            <person name="Wuyts J."/>
            <person name="Blaudez D."/>
            <person name="Buee M."/>
            <person name="Brokstein P."/>
            <person name="Canbaeck B."/>
            <person name="Cohen D."/>
            <person name="Courty P.E."/>
            <person name="Coutinho P.M."/>
            <person name="Delaruelle C."/>
            <person name="Detter J.C."/>
            <person name="Deveau A."/>
            <person name="DiFazio S."/>
            <person name="Duplessis S."/>
            <person name="Fraissinet-Tachet L."/>
            <person name="Lucic E."/>
            <person name="Frey-Klett P."/>
            <person name="Fourrey C."/>
            <person name="Feussner I."/>
            <person name="Gay G."/>
            <person name="Grimwood J."/>
            <person name="Hoegger P.J."/>
            <person name="Jain P."/>
            <person name="Kilaru S."/>
            <person name="Labbe J."/>
            <person name="Lin Y.C."/>
            <person name="Legue V."/>
            <person name="Le Tacon F."/>
            <person name="Marmeisse R."/>
            <person name="Melayah D."/>
            <person name="Montanini B."/>
            <person name="Muratet M."/>
            <person name="Nehls U."/>
            <person name="Niculita-Hirzel H."/>
            <person name="Oudot-Le Secq M.P."/>
            <person name="Peter M."/>
            <person name="Quesneville H."/>
            <person name="Rajashekar B."/>
            <person name="Reich M."/>
            <person name="Rouhier N."/>
            <person name="Schmutz J."/>
            <person name="Yin T."/>
            <person name="Chalot M."/>
            <person name="Henrissat B."/>
            <person name="Kuees U."/>
            <person name="Lucas S."/>
            <person name="Van de Peer Y."/>
            <person name="Podila G.K."/>
            <person name="Polle A."/>
            <person name="Pukkila P.J."/>
            <person name="Richardson P.M."/>
            <person name="Rouze P."/>
            <person name="Sanders I.R."/>
            <person name="Stajich J.E."/>
            <person name="Tunlid A."/>
            <person name="Tuskan G."/>
            <person name="Grigoriev I.V."/>
        </authorList>
    </citation>
    <scope>NUCLEOTIDE SEQUENCE [LARGE SCALE GENOMIC DNA]</scope>
    <source>
        <strain evidence="13">S238N-H82 / ATCC MYA-4686</strain>
    </source>
</reference>
<protein>
    <submittedName>
        <fullName evidence="12">Predicted protein</fullName>
    </submittedName>
</protein>
<evidence type="ECO:0000256" key="6">
    <source>
        <dbReference type="ARBA" id="ARBA00022840"/>
    </source>
</evidence>
<evidence type="ECO:0000256" key="1">
    <source>
        <dbReference type="ARBA" id="ARBA00004123"/>
    </source>
</evidence>
<dbReference type="GO" id="GO:0003697">
    <property type="term" value="F:single-stranded DNA binding"/>
    <property type="evidence" value="ECO:0007669"/>
    <property type="project" value="TreeGrafter"/>
</dbReference>
<dbReference type="AlphaFoldDB" id="B0DIW7"/>
<dbReference type="GO" id="GO:0035861">
    <property type="term" value="C:site of double-strand break"/>
    <property type="evidence" value="ECO:0007669"/>
    <property type="project" value="TreeGrafter"/>
</dbReference>
<dbReference type="STRING" id="486041.B0DIW7"/>
<dbReference type="OrthoDB" id="10072614at2759"/>
<dbReference type="GeneID" id="6079633"/>
<keyword evidence="13" id="KW-1185">Reference proteome</keyword>
<dbReference type="PANTHER" id="PTHR19306:SF6">
    <property type="entry name" value="STRUCTURAL MAINTENANCE OF CHROMOSOMES PROTEIN 6"/>
    <property type="match status" value="1"/>
</dbReference>
<dbReference type="GO" id="GO:0000724">
    <property type="term" value="P:double-strand break repair via homologous recombination"/>
    <property type="evidence" value="ECO:0007669"/>
    <property type="project" value="TreeGrafter"/>
</dbReference>
<evidence type="ECO:0000256" key="3">
    <source>
        <dbReference type="ARBA" id="ARBA00022454"/>
    </source>
</evidence>
<evidence type="ECO:0000313" key="12">
    <source>
        <dbReference type="EMBL" id="EDR05416.1"/>
    </source>
</evidence>
<gene>
    <name evidence="12" type="ORF">LACBIDRAFT_329697</name>
</gene>
<evidence type="ECO:0000256" key="10">
    <source>
        <dbReference type="ARBA" id="ARBA00023242"/>
    </source>
</evidence>
<evidence type="ECO:0000256" key="8">
    <source>
        <dbReference type="ARBA" id="ARBA00023172"/>
    </source>
</evidence>
<dbReference type="GO" id="GO:0030915">
    <property type="term" value="C:Smc5-Smc6 complex"/>
    <property type="evidence" value="ECO:0007669"/>
    <property type="project" value="TreeGrafter"/>
</dbReference>
<dbReference type="RefSeq" id="XP_001883974.1">
    <property type="nucleotide sequence ID" value="XM_001883939.1"/>
</dbReference>
<dbReference type="HOGENOM" id="CLU_934039_0_0_1"/>
<evidence type="ECO:0000256" key="7">
    <source>
        <dbReference type="ARBA" id="ARBA00023054"/>
    </source>
</evidence>
<proteinExistence type="predicted"/>
<evidence type="ECO:0000256" key="5">
    <source>
        <dbReference type="ARBA" id="ARBA00022763"/>
    </source>
</evidence>
<evidence type="ECO:0000256" key="9">
    <source>
        <dbReference type="ARBA" id="ARBA00023204"/>
    </source>
</evidence>
<feature type="region of interest" description="Disordered" evidence="11">
    <location>
        <begin position="60"/>
        <end position="82"/>
    </location>
</feature>
<evidence type="ECO:0000256" key="2">
    <source>
        <dbReference type="ARBA" id="ARBA00004286"/>
    </source>
</evidence>
<dbReference type="EMBL" id="DS547113">
    <property type="protein sequence ID" value="EDR05416.1"/>
    <property type="molecule type" value="Genomic_DNA"/>
</dbReference>
<accession>B0DIW7</accession>
<evidence type="ECO:0000256" key="11">
    <source>
        <dbReference type="SAM" id="MobiDB-lite"/>
    </source>
</evidence>
<name>B0DIW7_LACBS</name>
<keyword evidence="3" id="KW-0158">Chromosome</keyword>
<keyword evidence="4" id="KW-0547">Nucleotide-binding</keyword>
<organism evidence="13">
    <name type="scientific">Laccaria bicolor (strain S238N-H82 / ATCC MYA-4686)</name>
    <name type="common">Bicoloured deceiver</name>
    <name type="synonym">Laccaria laccata var. bicolor</name>
    <dbReference type="NCBI Taxonomy" id="486041"/>
    <lineage>
        <taxon>Eukaryota</taxon>
        <taxon>Fungi</taxon>
        <taxon>Dikarya</taxon>
        <taxon>Basidiomycota</taxon>
        <taxon>Agaricomycotina</taxon>
        <taxon>Agaricomycetes</taxon>
        <taxon>Agaricomycetidae</taxon>
        <taxon>Agaricales</taxon>
        <taxon>Agaricineae</taxon>
        <taxon>Hydnangiaceae</taxon>
        <taxon>Laccaria</taxon>
    </lineage>
</organism>
<feature type="compositionally biased region" description="Acidic residues" evidence="11">
    <location>
        <begin position="72"/>
        <end position="82"/>
    </location>
</feature>
<evidence type="ECO:0000313" key="13">
    <source>
        <dbReference type="Proteomes" id="UP000001194"/>
    </source>
</evidence>
<dbReference type="GO" id="GO:0003684">
    <property type="term" value="F:damaged DNA binding"/>
    <property type="evidence" value="ECO:0007669"/>
    <property type="project" value="TreeGrafter"/>
</dbReference>
<evidence type="ECO:0000256" key="4">
    <source>
        <dbReference type="ARBA" id="ARBA00022741"/>
    </source>
</evidence>
<keyword evidence="9" id="KW-0234">DNA repair</keyword>
<dbReference type="GO" id="GO:0005524">
    <property type="term" value="F:ATP binding"/>
    <property type="evidence" value="ECO:0007669"/>
    <property type="project" value="UniProtKB-KW"/>
</dbReference>
<dbReference type="PANTHER" id="PTHR19306">
    <property type="entry name" value="STRUCTURAL MAINTENANCE OF CHROMOSOMES 5,6 SMC5, SMC6"/>
    <property type="match status" value="1"/>
</dbReference>
<dbReference type="GO" id="GO:0005634">
    <property type="term" value="C:nucleus"/>
    <property type="evidence" value="ECO:0007669"/>
    <property type="project" value="UniProtKB-SubCell"/>
</dbReference>